<reference evidence="2 3" key="1">
    <citation type="journal article" date="2014" name="BMC Genomics">
        <title>Comparative genome sequencing reveals chemotype-specific gene clusters in the toxigenic black mold Stachybotrys.</title>
        <authorList>
            <person name="Semeiks J."/>
            <person name="Borek D."/>
            <person name="Otwinowski Z."/>
            <person name="Grishin N.V."/>
        </authorList>
    </citation>
    <scope>NUCLEOTIDE SEQUENCE [LARGE SCALE GENOMIC DNA]</scope>
    <source>
        <strain evidence="2 3">IBT 40285</strain>
    </source>
</reference>
<name>A0A084QU22_STAC4</name>
<feature type="region of interest" description="Disordered" evidence="1">
    <location>
        <begin position="90"/>
        <end position="128"/>
    </location>
</feature>
<organism evidence="2 3">
    <name type="scientific">Stachybotrys chlorohalonatus (strain IBT 40285)</name>
    <dbReference type="NCBI Taxonomy" id="1283841"/>
    <lineage>
        <taxon>Eukaryota</taxon>
        <taxon>Fungi</taxon>
        <taxon>Dikarya</taxon>
        <taxon>Ascomycota</taxon>
        <taxon>Pezizomycotina</taxon>
        <taxon>Sordariomycetes</taxon>
        <taxon>Hypocreomycetidae</taxon>
        <taxon>Hypocreales</taxon>
        <taxon>Stachybotryaceae</taxon>
        <taxon>Stachybotrys</taxon>
    </lineage>
</organism>
<dbReference type="OMA" id="NWPTLIQ"/>
<feature type="compositionally biased region" description="Polar residues" evidence="1">
    <location>
        <begin position="93"/>
        <end position="122"/>
    </location>
</feature>
<sequence length="159" mass="16600">MSQPPSTPVKVPSAAANYTPATLDPDLRSQINTTLLRDGHVPRIQEALLHSLNANSSNWPTTIQNHALSLLRSGEITTFPALIQRVLDDVRQDTSSAASGKNGTKASSATANGDATKPNSASAAEKTSLAIPDAVVEEALKVTRESLEAICEIDSVGGS</sequence>
<evidence type="ECO:0000313" key="3">
    <source>
        <dbReference type="Proteomes" id="UP000028524"/>
    </source>
</evidence>
<evidence type="ECO:0000313" key="2">
    <source>
        <dbReference type="EMBL" id="KFA67457.1"/>
    </source>
</evidence>
<dbReference type="OrthoDB" id="5355007at2759"/>
<proteinExistence type="predicted"/>
<dbReference type="AlphaFoldDB" id="A0A084QU22"/>
<dbReference type="Proteomes" id="UP000028524">
    <property type="component" value="Unassembled WGS sequence"/>
</dbReference>
<evidence type="ECO:0000256" key="1">
    <source>
        <dbReference type="SAM" id="MobiDB-lite"/>
    </source>
</evidence>
<gene>
    <name evidence="2" type="ORF">S40285_00162</name>
</gene>
<dbReference type="InParanoid" id="A0A084QU22"/>
<keyword evidence="3" id="KW-1185">Reference proteome</keyword>
<dbReference type="HOGENOM" id="CLU_097996_0_0_1"/>
<accession>A0A084QU22</accession>
<dbReference type="STRING" id="1283841.A0A084QU22"/>
<dbReference type="EMBL" id="KL660192">
    <property type="protein sequence ID" value="KFA67457.1"/>
    <property type="molecule type" value="Genomic_DNA"/>
</dbReference>
<protein>
    <submittedName>
        <fullName evidence="2">Uncharacterized protein</fullName>
    </submittedName>
</protein>